<proteinExistence type="predicted"/>
<dbReference type="AlphaFoldDB" id="C8PL50"/>
<keyword evidence="2" id="KW-1185">Reference proteome</keyword>
<reference evidence="1 2" key="1">
    <citation type="submission" date="2009-07" db="EMBL/GenBank/DDBJ databases">
        <authorList>
            <person name="Madupu R."/>
            <person name="Sebastian Y."/>
            <person name="Durkin A.S."/>
            <person name="Torralba M."/>
            <person name="Methe B."/>
            <person name="Sutton G.G."/>
            <person name="Strausberg R.L."/>
            <person name="Nelson K.E."/>
        </authorList>
    </citation>
    <scope>NUCLEOTIDE SEQUENCE [LARGE SCALE GENOMIC DNA]</scope>
    <source>
        <strain evidence="1 2">RM3268</strain>
    </source>
</reference>
<sequence length="59" mass="7054">MCPGRYLLACGFCKRRLRVKFNSSRGLVFKFKFRPCGSVFKFHHRGRCRLNFAAMQVWH</sequence>
<dbReference type="Proteomes" id="UP000005709">
    <property type="component" value="Unassembled WGS sequence"/>
</dbReference>
<name>C8PL50_9BACT</name>
<organism evidence="1 2">
    <name type="scientific">Campylobacter gracilis RM3268</name>
    <dbReference type="NCBI Taxonomy" id="553220"/>
    <lineage>
        <taxon>Bacteria</taxon>
        <taxon>Pseudomonadati</taxon>
        <taxon>Campylobacterota</taxon>
        <taxon>Epsilonproteobacteria</taxon>
        <taxon>Campylobacterales</taxon>
        <taxon>Campylobacteraceae</taxon>
        <taxon>Campylobacter</taxon>
    </lineage>
</organism>
<accession>C8PL50</accession>
<evidence type="ECO:0000313" key="2">
    <source>
        <dbReference type="Proteomes" id="UP000005709"/>
    </source>
</evidence>
<dbReference type="EMBL" id="ACYG01000031">
    <property type="protein sequence ID" value="EEV16465.1"/>
    <property type="molecule type" value="Genomic_DNA"/>
</dbReference>
<evidence type="ECO:0000313" key="1">
    <source>
        <dbReference type="EMBL" id="EEV16465.1"/>
    </source>
</evidence>
<comment type="caution">
    <text evidence="1">The sequence shown here is derived from an EMBL/GenBank/DDBJ whole genome shotgun (WGS) entry which is preliminary data.</text>
</comment>
<gene>
    <name evidence="1" type="ORF">CAMGR0001_2840</name>
</gene>
<protein>
    <submittedName>
        <fullName evidence="1">Uncharacterized protein</fullName>
    </submittedName>
</protein>